<evidence type="ECO:0000313" key="1">
    <source>
        <dbReference type="EMBL" id="GJT56833.1"/>
    </source>
</evidence>
<sequence>MNDLERHDCLPKAIAINTKFFNSSQSKWDKYVTMVRQAKNLYEVDYDQLYDYLKQNEKNVNASRAKRAARTHDPLVLVASHYVDPSLSHTSSPYYVTYPQSVVADFDAET</sequence>
<gene>
    <name evidence="1" type="ORF">Tco_0991887</name>
</gene>
<dbReference type="EMBL" id="BQNB010016879">
    <property type="protein sequence ID" value="GJT56833.1"/>
    <property type="molecule type" value="Genomic_DNA"/>
</dbReference>
<name>A0ABQ5F0N1_9ASTR</name>
<protein>
    <submittedName>
        <fullName evidence="1">Uncharacterized protein</fullName>
    </submittedName>
</protein>
<evidence type="ECO:0000313" key="2">
    <source>
        <dbReference type="Proteomes" id="UP001151760"/>
    </source>
</evidence>
<organism evidence="1 2">
    <name type="scientific">Tanacetum coccineum</name>
    <dbReference type="NCBI Taxonomy" id="301880"/>
    <lineage>
        <taxon>Eukaryota</taxon>
        <taxon>Viridiplantae</taxon>
        <taxon>Streptophyta</taxon>
        <taxon>Embryophyta</taxon>
        <taxon>Tracheophyta</taxon>
        <taxon>Spermatophyta</taxon>
        <taxon>Magnoliopsida</taxon>
        <taxon>eudicotyledons</taxon>
        <taxon>Gunneridae</taxon>
        <taxon>Pentapetalae</taxon>
        <taxon>asterids</taxon>
        <taxon>campanulids</taxon>
        <taxon>Asterales</taxon>
        <taxon>Asteraceae</taxon>
        <taxon>Asteroideae</taxon>
        <taxon>Anthemideae</taxon>
        <taxon>Anthemidinae</taxon>
        <taxon>Tanacetum</taxon>
    </lineage>
</organism>
<reference evidence="1" key="2">
    <citation type="submission" date="2022-01" db="EMBL/GenBank/DDBJ databases">
        <authorList>
            <person name="Yamashiro T."/>
            <person name="Shiraishi A."/>
            <person name="Satake H."/>
            <person name="Nakayama K."/>
        </authorList>
    </citation>
    <scope>NUCLEOTIDE SEQUENCE</scope>
</reference>
<proteinExistence type="predicted"/>
<reference evidence="1" key="1">
    <citation type="journal article" date="2022" name="Int. J. Mol. Sci.">
        <title>Draft Genome of Tanacetum Coccineum: Genomic Comparison of Closely Related Tanacetum-Family Plants.</title>
        <authorList>
            <person name="Yamashiro T."/>
            <person name="Shiraishi A."/>
            <person name="Nakayama K."/>
            <person name="Satake H."/>
        </authorList>
    </citation>
    <scope>NUCLEOTIDE SEQUENCE</scope>
</reference>
<keyword evidence="2" id="KW-1185">Reference proteome</keyword>
<accession>A0ABQ5F0N1</accession>
<comment type="caution">
    <text evidence="1">The sequence shown here is derived from an EMBL/GenBank/DDBJ whole genome shotgun (WGS) entry which is preliminary data.</text>
</comment>
<dbReference type="Proteomes" id="UP001151760">
    <property type="component" value="Unassembled WGS sequence"/>
</dbReference>